<dbReference type="InterPro" id="IPR050097">
    <property type="entry name" value="Ferredoxin-NADP_redctase_2"/>
</dbReference>
<keyword evidence="6" id="KW-1185">Reference proteome</keyword>
<proteinExistence type="predicted"/>
<evidence type="ECO:0000256" key="3">
    <source>
        <dbReference type="ARBA" id="ARBA00048132"/>
    </source>
</evidence>
<dbReference type="InterPro" id="IPR036188">
    <property type="entry name" value="FAD/NAD-bd_sf"/>
</dbReference>
<keyword evidence="2" id="KW-0560">Oxidoreductase</keyword>
<organism evidence="5 6">
    <name type="scientific">Agrococcus terreus</name>
    <dbReference type="NCBI Taxonomy" id="574649"/>
    <lineage>
        <taxon>Bacteria</taxon>
        <taxon>Bacillati</taxon>
        <taxon>Actinomycetota</taxon>
        <taxon>Actinomycetes</taxon>
        <taxon>Micrococcales</taxon>
        <taxon>Microbacteriaceae</taxon>
        <taxon>Agrococcus</taxon>
    </lineage>
</organism>
<reference evidence="6" key="1">
    <citation type="journal article" date="2019" name="Int. J. Syst. Evol. Microbiol.">
        <title>The Global Catalogue of Microorganisms (GCM) 10K type strain sequencing project: providing services to taxonomists for standard genome sequencing and annotation.</title>
        <authorList>
            <consortium name="The Broad Institute Genomics Platform"/>
            <consortium name="The Broad Institute Genome Sequencing Center for Infectious Disease"/>
            <person name="Wu L."/>
            <person name="Ma J."/>
        </authorList>
    </citation>
    <scope>NUCLEOTIDE SEQUENCE [LARGE SCALE GENOMIC DNA]</scope>
    <source>
        <strain evidence="6">CGMCC 1.6960</strain>
    </source>
</reference>
<gene>
    <name evidence="5" type="ORF">GCM10010968_02410</name>
</gene>
<evidence type="ECO:0000256" key="1">
    <source>
        <dbReference type="ARBA" id="ARBA00022630"/>
    </source>
</evidence>
<dbReference type="RefSeq" id="WP_188715183.1">
    <property type="nucleotide sequence ID" value="NZ_BAABBD010000001.1"/>
</dbReference>
<dbReference type="PRINTS" id="PR00368">
    <property type="entry name" value="FADPNR"/>
</dbReference>
<evidence type="ECO:0000313" key="5">
    <source>
        <dbReference type="EMBL" id="GGN77620.1"/>
    </source>
</evidence>
<dbReference type="Pfam" id="PF07992">
    <property type="entry name" value="Pyr_redox_2"/>
    <property type="match status" value="1"/>
</dbReference>
<keyword evidence="1" id="KW-0285">Flavoprotein</keyword>
<evidence type="ECO:0000259" key="4">
    <source>
        <dbReference type="Pfam" id="PF07992"/>
    </source>
</evidence>
<evidence type="ECO:0000313" key="6">
    <source>
        <dbReference type="Proteomes" id="UP000626982"/>
    </source>
</evidence>
<dbReference type="Proteomes" id="UP000626982">
    <property type="component" value="Unassembled WGS sequence"/>
</dbReference>
<accession>A0ABQ2KDJ0</accession>
<feature type="domain" description="FAD/NAD(P)-binding" evidence="4">
    <location>
        <begin position="12"/>
        <end position="292"/>
    </location>
</feature>
<comment type="catalytic activity">
    <reaction evidence="3">
        <text>[thioredoxin]-dithiol + NADP(+) = [thioredoxin]-disulfide + NADPH + H(+)</text>
        <dbReference type="Rhea" id="RHEA:20345"/>
        <dbReference type="Rhea" id="RHEA-COMP:10698"/>
        <dbReference type="Rhea" id="RHEA-COMP:10700"/>
        <dbReference type="ChEBI" id="CHEBI:15378"/>
        <dbReference type="ChEBI" id="CHEBI:29950"/>
        <dbReference type="ChEBI" id="CHEBI:50058"/>
        <dbReference type="ChEBI" id="CHEBI:57783"/>
        <dbReference type="ChEBI" id="CHEBI:58349"/>
        <dbReference type="EC" id="1.8.1.9"/>
    </reaction>
</comment>
<dbReference type="Gene3D" id="3.50.50.60">
    <property type="entry name" value="FAD/NAD(P)-binding domain"/>
    <property type="match status" value="2"/>
</dbReference>
<name>A0ABQ2KDJ0_9MICO</name>
<dbReference type="PRINTS" id="PR00469">
    <property type="entry name" value="PNDRDTASEII"/>
</dbReference>
<sequence length="322" mass="32319">MPAPTAPASELDVVVIGGGPAGLQAALTLGRMRRRVVLLDSGSYRNDPAHAMQNALGHDGAAPAALRAEGRGELARYATVAVREQAAAAVEPAEAGFRVALADGGALRTRRVLLATGVADSLPAIPGVAELFGDRVIHCPYCHGAEIADGPIALLGAAAHVPLMASLIGRLATRVVVLADGAEVAPETAEALTRLGAELRPGKVLGARRLPARTADGAEIAIDVEGEEAVEASGMIVHTAWKPVGTLADDLGLARAASGAIAVDALGRTSVPGVSAAGDAAQPEWAPMPPAAVVAAMASGLTAASTIDRELAAEEAGMVLPF</sequence>
<dbReference type="InterPro" id="IPR023753">
    <property type="entry name" value="FAD/NAD-binding_dom"/>
</dbReference>
<dbReference type="PANTHER" id="PTHR48105">
    <property type="entry name" value="THIOREDOXIN REDUCTASE 1-RELATED-RELATED"/>
    <property type="match status" value="1"/>
</dbReference>
<evidence type="ECO:0000256" key="2">
    <source>
        <dbReference type="ARBA" id="ARBA00023002"/>
    </source>
</evidence>
<protein>
    <recommendedName>
        <fullName evidence="4">FAD/NAD(P)-binding domain-containing protein</fullName>
    </recommendedName>
</protein>
<comment type="caution">
    <text evidence="5">The sequence shown here is derived from an EMBL/GenBank/DDBJ whole genome shotgun (WGS) entry which is preliminary data.</text>
</comment>
<dbReference type="SUPFAM" id="SSF51905">
    <property type="entry name" value="FAD/NAD(P)-binding domain"/>
    <property type="match status" value="1"/>
</dbReference>
<dbReference type="EMBL" id="BMLM01000001">
    <property type="protein sequence ID" value="GGN77620.1"/>
    <property type="molecule type" value="Genomic_DNA"/>
</dbReference>